<sequence length="568" mass="63380">MTRSFEVAFEPPPVGSTEFSLYLWDSVRNRGIKPEFYGPLLEDDELRREFLAGARSMGYELVDLDDLDAIEALGAMSPKRYPLQPQQLWMVDALNAAGNVDDIDEAVIEAMRRSSKTTTIFMWCHGRCLSRPGYQVTFSAQSGVKSSARLREWKSRLDRTDPDPDALAGIPPWKRGIRTQPKGLAQQLALFGDDFLPEPAAPTEPDGRRFRILMGEVGKGIYYTNDSQFLVLKPDADAYRGEAGDVSWVDEAQELDPETGADLLAGIIPLQDTRPNSALVVSGTAGEVRIGPLWERIDKLRSGAPIAGADYCFPPDTLWESIENEDTAVELIERHHPGVGTLTTLAKMRTNWRKMDKPKWAREYGSLWPETFGERAIPGDWWTRAAKTKRPNRPARVAFGVAIKPNGSVAAIVAAWRDSKGRAVVEVVDHRPGTAWLPKRMQELSLRYRGSSIAYDDIGEGKATAAEAARLRPKPRLRVQTYTETAAGCVQFLRELERGTLIQFGQPGLDVAVEQAAKRYMRNDEKVWLFTPMEKGEDITCLDAAVRALRNWDQHHAKTQTETGIVAA</sequence>
<accession>A0A543EU47</accession>
<keyword evidence="2" id="KW-1185">Reference proteome</keyword>
<dbReference type="EMBL" id="VFPE01000003">
    <property type="protein sequence ID" value="TQM25107.1"/>
    <property type="molecule type" value="Genomic_DNA"/>
</dbReference>
<comment type="caution">
    <text evidence="1">The sequence shown here is derived from an EMBL/GenBank/DDBJ whole genome shotgun (WGS) entry which is preliminary data.</text>
</comment>
<reference evidence="1 2" key="1">
    <citation type="submission" date="2019-06" db="EMBL/GenBank/DDBJ databases">
        <title>Sequencing the genomes of 1000 actinobacteria strains.</title>
        <authorList>
            <person name="Klenk H.-P."/>
        </authorList>
    </citation>
    <scope>NUCLEOTIDE SEQUENCE [LARGE SCALE GENOMIC DNA]</scope>
    <source>
        <strain evidence="1 2">DSM 105492</strain>
    </source>
</reference>
<gene>
    <name evidence="1" type="ORF">FB391_2566</name>
</gene>
<dbReference type="AlphaFoldDB" id="A0A543EU47"/>
<evidence type="ECO:0008006" key="3">
    <source>
        <dbReference type="Google" id="ProtNLM"/>
    </source>
</evidence>
<evidence type="ECO:0000313" key="1">
    <source>
        <dbReference type="EMBL" id="TQM25107.1"/>
    </source>
</evidence>
<dbReference type="Proteomes" id="UP000320235">
    <property type="component" value="Unassembled WGS sequence"/>
</dbReference>
<proteinExistence type="predicted"/>
<name>A0A543EU47_9MICO</name>
<evidence type="ECO:0000313" key="2">
    <source>
        <dbReference type="Proteomes" id="UP000320235"/>
    </source>
</evidence>
<dbReference type="Gene3D" id="3.40.50.300">
    <property type="entry name" value="P-loop containing nucleotide triphosphate hydrolases"/>
    <property type="match status" value="1"/>
</dbReference>
<dbReference type="InterPro" id="IPR027417">
    <property type="entry name" value="P-loop_NTPase"/>
</dbReference>
<organism evidence="1 2">
    <name type="scientific">Microbacterium kyungheense</name>
    <dbReference type="NCBI Taxonomy" id="1263636"/>
    <lineage>
        <taxon>Bacteria</taxon>
        <taxon>Bacillati</taxon>
        <taxon>Actinomycetota</taxon>
        <taxon>Actinomycetes</taxon>
        <taxon>Micrococcales</taxon>
        <taxon>Microbacteriaceae</taxon>
        <taxon>Microbacterium</taxon>
    </lineage>
</organism>
<protein>
    <recommendedName>
        <fullName evidence="3">Phage terminase large subunit-like protein</fullName>
    </recommendedName>
</protein>